<evidence type="ECO:0000256" key="19">
    <source>
        <dbReference type="ARBA" id="ARBA00024556"/>
    </source>
</evidence>
<keyword evidence="13" id="KW-0472">Membrane</keyword>
<dbReference type="PANTHER" id="PTHR12358">
    <property type="entry name" value="SPHINGOSINE KINASE"/>
    <property type="match status" value="1"/>
</dbReference>
<keyword evidence="12" id="KW-0496">Mitochondrion</keyword>
<dbReference type="EC" id="2.7.1.138" evidence="22"/>
<dbReference type="Pfam" id="PF00781">
    <property type="entry name" value="DAGK_cat"/>
    <property type="match status" value="1"/>
</dbReference>
<dbReference type="SUPFAM" id="SSF111331">
    <property type="entry name" value="NAD kinase/diacylglycerol kinase-like"/>
    <property type="match status" value="1"/>
</dbReference>
<evidence type="ECO:0000256" key="3">
    <source>
        <dbReference type="ARBA" id="ARBA00004637"/>
    </source>
</evidence>
<evidence type="ECO:0000313" key="32">
    <source>
        <dbReference type="Proteomes" id="UP000625711"/>
    </source>
</evidence>
<comment type="similarity">
    <text evidence="21">Belongs to the AGK family.</text>
</comment>
<evidence type="ECO:0000256" key="29">
    <source>
        <dbReference type="ARBA" id="ARBA00048876"/>
    </source>
</evidence>
<dbReference type="AlphaFoldDB" id="A0A834MJ46"/>
<protein>
    <recommendedName>
        <fullName evidence="24">Acylglycerol kinase, mitochondrial</fullName>
        <ecNumber evidence="5">2.7.1.107</ecNumber>
        <ecNumber evidence="22">2.7.1.138</ecNumber>
        <ecNumber evidence="23">2.7.1.94</ecNumber>
    </recommendedName>
    <alternativeName>
        <fullName evidence="25">Multiple substrate lipid kinase</fullName>
    </alternativeName>
</protein>
<accession>A0A834MJ46</accession>
<dbReference type="EMBL" id="JAACXV010000309">
    <property type="protein sequence ID" value="KAF7280274.1"/>
    <property type="molecule type" value="Genomic_DNA"/>
</dbReference>
<evidence type="ECO:0000256" key="16">
    <source>
        <dbReference type="ARBA" id="ARBA00024483"/>
    </source>
</evidence>
<dbReference type="InterPro" id="IPR050187">
    <property type="entry name" value="Lipid_Phosphate_FormReg"/>
</dbReference>
<dbReference type="GO" id="GO:0046512">
    <property type="term" value="P:sphingosine biosynthetic process"/>
    <property type="evidence" value="ECO:0007669"/>
    <property type="project" value="TreeGrafter"/>
</dbReference>
<dbReference type="OrthoDB" id="9979394at2759"/>
<keyword evidence="11" id="KW-0443">Lipid metabolism</keyword>
<evidence type="ECO:0000256" key="1">
    <source>
        <dbReference type="ARBA" id="ARBA00001946"/>
    </source>
</evidence>
<comment type="catalytic activity">
    <reaction evidence="17">
        <text>1-(9Z-octadecenoyl)-sn-glycerol + ATP = 1-(9Z-octadecenoyl)-sn-glycero-3-phosphate + ADP + H(+)</text>
        <dbReference type="Rhea" id="RHEA:41079"/>
        <dbReference type="ChEBI" id="CHEBI:15378"/>
        <dbReference type="ChEBI" id="CHEBI:30616"/>
        <dbReference type="ChEBI" id="CHEBI:74544"/>
        <dbReference type="ChEBI" id="CHEBI:75757"/>
        <dbReference type="ChEBI" id="CHEBI:456216"/>
    </reaction>
    <physiologicalReaction direction="left-to-right" evidence="17">
        <dbReference type="Rhea" id="RHEA:41080"/>
    </physiologicalReaction>
</comment>
<comment type="subcellular location">
    <subcellularLocation>
        <location evidence="3">Mitochondrion inner membrane</location>
        <topology evidence="3">Peripheral membrane protein</topology>
    </subcellularLocation>
    <subcellularLocation>
        <location evidence="2">Mitochondrion intermembrane space</location>
    </subcellularLocation>
</comment>
<evidence type="ECO:0000256" key="17">
    <source>
        <dbReference type="ARBA" id="ARBA00024505"/>
    </source>
</evidence>
<comment type="caution">
    <text evidence="31">The sequence shown here is derived from an EMBL/GenBank/DDBJ whole genome shotgun (WGS) entry which is preliminary data.</text>
</comment>
<dbReference type="EC" id="2.7.1.107" evidence="5"/>
<comment type="catalytic activity">
    <reaction evidence="28">
        <text>a monoacylglycerol + ATP = a monoacyl-sn-glycero-3-phosphate + ADP + H(+)</text>
        <dbReference type="Rhea" id="RHEA:19293"/>
        <dbReference type="ChEBI" id="CHEBI:15378"/>
        <dbReference type="ChEBI" id="CHEBI:17408"/>
        <dbReference type="ChEBI" id="CHEBI:30616"/>
        <dbReference type="ChEBI" id="CHEBI:77589"/>
        <dbReference type="ChEBI" id="CHEBI:456216"/>
        <dbReference type="EC" id="2.7.1.94"/>
    </reaction>
    <physiologicalReaction direction="left-to-right" evidence="28">
        <dbReference type="Rhea" id="RHEA:19294"/>
    </physiologicalReaction>
</comment>
<dbReference type="InterPro" id="IPR016064">
    <property type="entry name" value="NAD/diacylglycerol_kinase_sf"/>
</dbReference>
<evidence type="ECO:0000259" key="30">
    <source>
        <dbReference type="PROSITE" id="PS50146"/>
    </source>
</evidence>
<keyword evidence="7" id="KW-0547">Nucleotide-binding</keyword>
<dbReference type="GO" id="GO:0004143">
    <property type="term" value="F:ATP-dependent diacylglycerol kinase activity"/>
    <property type="evidence" value="ECO:0007669"/>
    <property type="project" value="UniProtKB-EC"/>
</dbReference>
<dbReference type="InterPro" id="IPR001206">
    <property type="entry name" value="Diacylglycerol_kinase_cat_dom"/>
</dbReference>
<evidence type="ECO:0000256" key="14">
    <source>
        <dbReference type="ARBA" id="ARBA00023371"/>
    </source>
</evidence>
<dbReference type="InterPro" id="IPR017438">
    <property type="entry name" value="ATP-NAD_kinase_N"/>
</dbReference>
<evidence type="ECO:0000256" key="5">
    <source>
        <dbReference type="ARBA" id="ARBA00012133"/>
    </source>
</evidence>
<comment type="cofactor">
    <cofactor evidence="1">
        <name>Mg(2+)</name>
        <dbReference type="ChEBI" id="CHEBI:18420"/>
    </cofactor>
</comment>
<evidence type="ECO:0000256" key="28">
    <source>
        <dbReference type="ARBA" id="ARBA00048663"/>
    </source>
</evidence>
<keyword evidence="8" id="KW-0418">Kinase</keyword>
<evidence type="ECO:0000256" key="7">
    <source>
        <dbReference type="ARBA" id="ARBA00022741"/>
    </source>
</evidence>
<evidence type="ECO:0000256" key="26">
    <source>
        <dbReference type="ARBA" id="ARBA00044480"/>
    </source>
</evidence>
<dbReference type="GO" id="GO:0005524">
    <property type="term" value="F:ATP binding"/>
    <property type="evidence" value="ECO:0007669"/>
    <property type="project" value="UniProtKB-KW"/>
</dbReference>
<dbReference type="GO" id="GO:0005758">
    <property type="term" value="C:mitochondrial intermembrane space"/>
    <property type="evidence" value="ECO:0007669"/>
    <property type="project" value="UniProtKB-SubCell"/>
</dbReference>
<keyword evidence="32" id="KW-1185">Reference proteome</keyword>
<evidence type="ECO:0000256" key="27">
    <source>
        <dbReference type="ARBA" id="ARBA00048034"/>
    </source>
</evidence>
<dbReference type="GO" id="GO:0005743">
    <property type="term" value="C:mitochondrial inner membrane"/>
    <property type="evidence" value="ECO:0007669"/>
    <property type="project" value="UniProtKB-SubCell"/>
</dbReference>
<comment type="pathway">
    <text evidence="4">Lipid metabolism; glycerolipid metabolism.</text>
</comment>
<comment type="catalytic activity">
    <reaction evidence="19">
        <text>2-(5Z,8Z,11Z,14Z-eicosatetraenoyl)-glycerol + ATP = 2-(5Z,8Z,11Z,14Z-eicosatetraenoyl)-sn-glycero-3-phosphate + ADP + H(+)</text>
        <dbReference type="Rhea" id="RHEA:43316"/>
        <dbReference type="ChEBI" id="CHEBI:15378"/>
        <dbReference type="ChEBI" id="CHEBI:30616"/>
        <dbReference type="ChEBI" id="CHEBI:52392"/>
        <dbReference type="ChEBI" id="CHEBI:78209"/>
        <dbReference type="ChEBI" id="CHEBI:456216"/>
    </reaction>
    <physiologicalReaction direction="left-to-right" evidence="19">
        <dbReference type="Rhea" id="RHEA:43317"/>
    </physiologicalReaction>
</comment>
<dbReference type="Gene3D" id="3.40.50.10330">
    <property type="entry name" value="Probable inorganic polyphosphate/atp-NAD kinase, domain 1"/>
    <property type="match status" value="1"/>
</dbReference>
<proteinExistence type="inferred from homology"/>
<dbReference type="GO" id="GO:0046486">
    <property type="term" value="P:glycerolipid metabolic process"/>
    <property type="evidence" value="ECO:0007669"/>
    <property type="project" value="UniProtKB-UniPathway"/>
</dbReference>
<evidence type="ECO:0000256" key="22">
    <source>
        <dbReference type="ARBA" id="ARBA00026096"/>
    </source>
</evidence>
<comment type="catalytic activity">
    <reaction evidence="26">
        <text>a 2-acylglycerol + ATP = a 2-acyl-sn-glycerol 3-phosphate + ADP + H(+)</text>
        <dbReference type="Rhea" id="RHEA:39847"/>
        <dbReference type="ChEBI" id="CHEBI:15378"/>
        <dbReference type="ChEBI" id="CHEBI:17389"/>
        <dbReference type="ChEBI" id="CHEBI:30616"/>
        <dbReference type="ChEBI" id="CHEBI:64982"/>
        <dbReference type="ChEBI" id="CHEBI:456216"/>
    </reaction>
    <physiologicalReaction direction="left-to-right" evidence="26">
        <dbReference type="Rhea" id="RHEA:39848"/>
    </physiologicalReaction>
</comment>
<reference evidence="31" key="1">
    <citation type="submission" date="2020-08" db="EMBL/GenBank/DDBJ databases">
        <title>Genome sequencing and assembly of the red palm weevil Rhynchophorus ferrugineus.</title>
        <authorList>
            <person name="Dias G.B."/>
            <person name="Bergman C.M."/>
            <person name="Manee M."/>
        </authorList>
    </citation>
    <scope>NUCLEOTIDE SEQUENCE</scope>
    <source>
        <strain evidence="31">AA-2017</strain>
        <tissue evidence="31">Whole larva</tissue>
    </source>
</reference>
<dbReference type="PROSITE" id="PS50146">
    <property type="entry name" value="DAGK"/>
    <property type="match status" value="1"/>
</dbReference>
<evidence type="ECO:0000256" key="21">
    <source>
        <dbReference type="ARBA" id="ARBA00025749"/>
    </source>
</evidence>
<evidence type="ECO:0000256" key="20">
    <source>
        <dbReference type="ARBA" id="ARBA00024636"/>
    </source>
</evidence>
<dbReference type="PANTHER" id="PTHR12358:SF31">
    <property type="entry name" value="ACYLGLYCEROL KINASE, MITOCHONDRIAL"/>
    <property type="match status" value="1"/>
</dbReference>
<comment type="catalytic activity">
    <reaction evidence="27">
        <text>an N-acylsphing-4-enine + ATP = an N-acylsphing-4-enine 1-phosphate + ADP + H(+)</text>
        <dbReference type="Rhea" id="RHEA:17929"/>
        <dbReference type="ChEBI" id="CHEBI:15378"/>
        <dbReference type="ChEBI" id="CHEBI:30616"/>
        <dbReference type="ChEBI" id="CHEBI:52639"/>
        <dbReference type="ChEBI" id="CHEBI:57674"/>
        <dbReference type="ChEBI" id="CHEBI:456216"/>
        <dbReference type="EC" id="2.7.1.138"/>
    </reaction>
    <physiologicalReaction direction="left-to-right" evidence="27">
        <dbReference type="Rhea" id="RHEA:17930"/>
    </physiologicalReaction>
</comment>
<sequence length="421" mass="47390">MAFVLKTAKTLRNNWKKSTFFALVLTWGGSYTKNYFDTQNLMRAYCERAARFGNQTIPVTESPRSITVILNPNANKRKAQTEFEKYCVPLLYLAGISVEIVKTESEGHAKDVVNSINGTEAVVVAGGDGTLSEVITGLLRRTNENANGLVPLGVLPLGKNNSIGQFLFPGKSKLDRVKSLADATMAIVEEATKPMDVLRIEILNEDKKPVYAVSGIKWGAYRDAEVKKDSYWYFGGLKKYVTYLFNGLKSSLSWNCQAELYYSPPCPGCSNCVQVQSSLSRSKWFQSFMKENETVKKYQKVSNPQCGEKIQRQISTTDLTLFTSNVIPSGIDDIPKINLFIGPPDVDYIEFVKQGWNYERNGSREIKENIEARTIEIDPKNINGKQAWFSIDNEAYEAKPIKVTLLPKLLKMYCKKEVVMH</sequence>
<evidence type="ECO:0000256" key="23">
    <source>
        <dbReference type="ARBA" id="ARBA00026098"/>
    </source>
</evidence>
<evidence type="ECO:0000256" key="2">
    <source>
        <dbReference type="ARBA" id="ARBA00004569"/>
    </source>
</evidence>
<keyword evidence="9" id="KW-0999">Mitochondrion inner membrane</keyword>
<dbReference type="SMART" id="SM00046">
    <property type="entry name" value="DAGKc"/>
    <property type="match status" value="1"/>
</dbReference>
<comment type="catalytic activity">
    <reaction evidence="16">
        <text>1-(5Z,8Z,11Z,14Z-eicosatetraenoyl)-sn-glycerol + ATP = 1-(5Z,8Z,11Z,14Z-eicosatetraenoyl)-sn-glycero-3-phosphate + ADP + H(+)</text>
        <dbReference type="Rhea" id="RHEA:43328"/>
        <dbReference type="ChEBI" id="CHEBI:15378"/>
        <dbReference type="ChEBI" id="CHEBI:30616"/>
        <dbReference type="ChEBI" id="CHEBI:34071"/>
        <dbReference type="ChEBI" id="CHEBI:74938"/>
        <dbReference type="ChEBI" id="CHEBI:456216"/>
    </reaction>
    <physiologicalReaction direction="left-to-right" evidence="16">
        <dbReference type="Rhea" id="RHEA:43329"/>
    </physiologicalReaction>
</comment>
<evidence type="ECO:0000256" key="15">
    <source>
        <dbReference type="ARBA" id="ARBA00023411"/>
    </source>
</evidence>
<evidence type="ECO:0000256" key="13">
    <source>
        <dbReference type="ARBA" id="ARBA00023136"/>
    </source>
</evidence>
<dbReference type="GO" id="GO:0001729">
    <property type="term" value="F:ceramide kinase activity"/>
    <property type="evidence" value="ECO:0007669"/>
    <property type="project" value="UniProtKB-EC"/>
</dbReference>
<evidence type="ECO:0000256" key="4">
    <source>
        <dbReference type="ARBA" id="ARBA00005175"/>
    </source>
</evidence>
<evidence type="ECO:0000256" key="10">
    <source>
        <dbReference type="ARBA" id="ARBA00022840"/>
    </source>
</evidence>
<evidence type="ECO:0000313" key="31">
    <source>
        <dbReference type="EMBL" id="KAF7280274.1"/>
    </source>
</evidence>
<comment type="catalytic activity">
    <reaction evidence="20">
        <text>1-hexadecanoyl-sn-glycerol + ATP = 1-hexadecanoyl-sn-glycero-3-phosphate + ADP + H(+)</text>
        <dbReference type="Rhea" id="RHEA:43308"/>
        <dbReference type="ChEBI" id="CHEBI:15378"/>
        <dbReference type="ChEBI" id="CHEBI:30616"/>
        <dbReference type="ChEBI" id="CHEBI:57518"/>
        <dbReference type="ChEBI" id="CHEBI:75542"/>
        <dbReference type="ChEBI" id="CHEBI:456216"/>
    </reaction>
    <physiologicalReaction direction="left-to-right" evidence="20">
        <dbReference type="Rhea" id="RHEA:43309"/>
    </physiologicalReaction>
</comment>
<comment type="catalytic activity">
    <reaction evidence="29">
        <text>N-(hexanoyl)sphing-4-enine + ATP = N-hexanoylsphing-4-enine 1-phosphate + ADP + H(+)</text>
        <dbReference type="Rhea" id="RHEA:43312"/>
        <dbReference type="ChEBI" id="CHEBI:15378"/>
        <dbReference type="ChEBI" id="CHEBI:30616"/>
        <dbReference type="ChEBI" id="CHEBI:63867"/>
        <dbReference type="ChEBI" id="CHEBI:82959"/>
        <dbReference type="ChEBI" id="CHEBI:456216"/>
    </reaction>
    <physiologicalReaction direction="left-to-right" evidence="29">
        <dbReference type="Rhea" id="RHEA:43313"/>
    </physiologicalReaction>
</comment>
<dbReference type="EC" id="2.7.1.94" evidence="23"/>
<evidence type="ECO:0000256" key="24">
    <source>
        <dbReference type="ARBA" id="ARBA00026142"/>
    </source>
</evidence>
<evidence type="ECO:0000256" key="18">
    <source>
        <dbReference type="ARBA" id="ARBA00024512"/>
    </source>
</evidence>
<dbReference type="GO" id="GO:0046513">
    <property type="term" value="P:ceramide biosynthetic process"/>
    <property type="evidence" value="ECO:0007669"/>
    <property type="project" value="TreeGrafter"/>
</dbReference>
<dbReference type="Pfam" id="PF19712">
    <property type="entry name" value="AGK_C"/>
    <property type="match status" value="1"/>
</dbReference>
<dbReference type="InterPro" id="IPR045579">
    <property type="entry name" value="AGK_C"/>
</dbReference>
<gene>
    <name evidence="31" type="ORF">GWI33_006186</name>
</gene>
<evidence type="ECO:0000256" key="12">
    <source>
        <dbReference type="ARBA" id="ARBA00023128"/>
    </source>
</evidence>
<evidence type="ECO:0000256" key="9">
    <source>
        <dbReference type="ARBA" id="ARBA00022792"/>
    </source>
</evidence>
<comment type="catalytic activity">
    <reaction evidence="14">
        <text>1,2-di-(9Z-octadecenoyl)-sn-glycerol + ATP = 1,2-di-(9Z-octadecenoyl)-sn-glycero-3-phosphate + ADP + H(+)</text>
        <dbReference type="Rhea" id="RHEA:40327"/>
        <dbReference type="ChEBI" id="CHEBI:15378"/>
        <dbReference type="ChEBI" id="CHEBI:30616"/>
        <dbReference type="ChEBI" id="CHEBI:52333"/>
        <dbReference type="ChEBI" id="CHEBI:74546"/>
        <dbReference type="ChEBI" id="CHEBI:456216"/>
    </reaction>
    <physiologicalReaction direction="left-to-right" evidence="14">
        <dbReference type="Rhea" id="RHEA:40328"/>
    </physiologicalReaction>
</comment>
<evidence type="ECO:0000256" key="25">
    <source>
        <dbReference type="ARBA" id="ARBA00030553"/>
    </source>
</evidence>
<name>A0A834MJ46_RHYFE</name>
<evidence type="ECO:0000256" key="6">
    <source>
        <dbReference type="ARBA" id="ARBA00022679"/>
    </source>
</evidence>
<organism evidence="31 32">
    <name type="scientific">Rhynchophorus ferrugineus</name>
    <name type="common">Red palm weevil</name>
    <name type="synonym">Curculio ferrugineus</name>
    <dbReference type="NCBI Taxonomy" id="354439"/>
    <lineage>
        <taxon>Eukaryota</taxon>
        <taxon>Metazoa</taxon>
        <taxon>Ecdysozoa</taxon>
        <taxon>Arthropoda</taxon>
        <taxon>Hexapoda</taxon>
        <taxon>Insecta</taxon>
        <taxon>Pterygota</taxon>
        <taxon>Neoptera</taxon>
        <taxon>Endopterygota</taxon>
        <taxon>Coleoptera</taxon>
        <taxon>Polyphaga</taxon>
        <taxon>Cucujiformia</taxon>
        <taxon>Curculionidae</taxon>
        <taxon>Dryophthorinae</taxon>
        <taxon>Rhynchophorus</taxon>
    </lineage>
</organism>
<feature type="domain" description="DAGKc" evidence="30">
    <location>
        <begin position="61"/>
        <end position="204"/>
    </location>
</feature>
<evidence type="ECO:0000256" key="8">
    <source>
        <dbReference type="ARBA" id="ARBA00022777"/>
    </source>
</evidence>
<evidence type="ECO:0000256" key="11">
    <source>
        <dbReference type="ARBA" id="ARBA00023098"/>
    </source>
</evidence>
<keyword evidence="10" id="KW-0067">ATP-binding</keyword>
<dbReference type="GO" id="GO:0047620">
    <property type="term" value="F:acylglycerol kinase activity"/>
    <property type="evidence" value="ECO:0007669"/>
    <property type="project" value="UniProtKB-EC"/>
</dbReference>
<dbReference type="UniPathway" id="UPA00230"/>
<comment type="catalytic activity">
    <reaction evidence="15">
        <text>a 1,2-diacyl-sn-glycerol + ATP = a 1,2-diacyl-sn-glycero-3-phosphate + ADP + H(+)</text>
        <dbReference type="Rhea" id="RHEA:10272"/>
        <dbReference type="ChEBI" id="CHEBI:15378"/>
        <dbReference type="ChEBI" id="CHEBI:17815"/>
        <dbReference type="ChEBI" id="CHEBI:30616"/>
        <dbReference type="ChEBI" id="CHEBI:58608"/>
        <dbReference type="ChEBI" id="CHEBI:456216"/>
        <dbReference type="EC" id="2.7.1.107"/>
    </reaction>
    <physiologicalReaction direction="left-to-right" evidence="15">
        <dbReference type="Rhea" id="RHEA:10273"/>
    </physiologicalReaction>
</comment>
<comment type="catalytic activity">
    <reaction evidence="18">
        <text>a 1-acyl-sn-glycerol + ATP = a 1-acyl-sn-glycero-3-phosphate + ADP + H(+)</text>
        <dbReference type="Rhea" id="RHEA:33747"/>
        <dbReference type="ChEBI" id="CHEBI:15378"/>
        <dbReference type="ChEBI" id="CHEBI:30616"/>
        <dbReference type="ChEBI" id="CHEBI:57970"/>
        <dbReference type="ChEBI" id="CHEBI:64683"/>
        <dbReference type="ChEBI" id="CHEBI:456216"/>
    </reaction>
    <physiologicalReaction direction="left-to-right" evidence="18">
        <dbReference type="Rhea" id="RHEA:33748"/>
    </physiologicalReaction>
</comment>
<dbReference type="Proteomes" id="UP000625711">
    <property type="component" value="Unassembled WGS sequence"/>
</dbReference>
<keyword evidence="6" id="KW-0808">Transferase</keyword>